<evidence type="ECO:0000256" key="2">
    <source>
        <dbReference type="ARBA" id="ARBA00022649"/>
    </source>
</evidence>
<dbReference type="Gene3D" id="1.20.120.580">
    <property type="entry name" value="bsu32300-like"/>
    <property type="match status" value="1"/>
</dbReference>
<dbReference type="InterPro" id="IPR008201">
    <property type="entry name" value="HepT-like"/>
</dbReference>
<reference evidence="7" key="2">
    <citation type="submission" date="2024-06" db="EMBL/GenBank/DDBJ databases">
        <authorList>
            <person name="Plum-Jensen L.E."/>
            <person name="Schramm A."/>
            <person name="Marshall I.P.G."/>
        </authorList>
    </citation>
    <scope>NUCLEOTIDE SEQUENCE</scope>
    <source>
        <strain evidence="7">Rat1</strain>
    </source>
</reference>
<dbReference type="GO" id="GO:0004540">
    <property type="term" value="F:RNA nuclease activity"/>
    <property type="evidence" value="ECO:0007669"/>
    <property type="project" value="InterPro"/>
</dbReference>
<dbReference type="GO" id="GO:0000166">
    <property type="term" value="F:nucleotide binding"/>
    <property type="evidence" value="ECO:0007669"/>
    <property type="project" value="UniProtKB-KW"/>
</dbReference>
<evidence type="ECO:0000313" key="7">
    <source>
        <dbReference type="EMBL" id="XCN75317.1"/>
    </source>
</evidence>
<sequence>MKKILDDKVRLQHIFDAVLEIEEYMKNHTESDFFSNSMLHSACIRQLEIIGEAAGRISEEIRAKSADTSWKEIIGLRNILIHEYFGVDLDIIRDIIWTDLPKLKKEVKALLDAM</sequence>
<evidence type="ECO:0000256" key="1">
    <source>
        <dbReference type="ARBA" id="ARBA00022553"/>
    </source>
</evidence>
<name>A0AAU8M1Z8_9BACT</name>
<dbReference type="GO" id="GO:0110001">
    <property type="term" value="C:toxin-antitoxin complex"/>
    <property type="evidence" value="ECO:0007669"/>
    <property type="project" value="InterPro"/>
</dbReference>
<dbReference type="KEGG" id="eaj:Q3M24_11500"/>
<dbReference type="PANTHER" id="PTHR34139">
    <property type="entry name" value="UPF0331 PROTEIN MJ0127"/>
    <property type="match status" value="1"/>
</dbReference>
<gene>
    <name evidence="7" type="ORF">Q3M24_11500</name>
</gene>
<dbReference type="PANTHER" id="PTHR34139:SF1">
    <property type="entry name" value="RNASE MJ1380-RELATED"/>
    <property type="match status" value="1"/>
</dbReference>
<keyword evidence="3" id="KW-0540">Nuclease</keyword>
<evidence type="ECO:0000256" key="6">
    <source>
        <dbReference type="ARBA" id="ARBA00024207"/>
    </source>
</evidence>
<organism evidence="7">
    <name type="scientific">Candidatus Electrothrix aestuarii</name>
    <dbReference type="NCBI Taxonomy" id="3062594"/>
    <lineage>
        <taxon>Bacteria</taxon>
        <taxon>Pseudomonadati</taxon>
        <taxon>Thermodesulfobacteriota</taxon>
        <taxon>Desulfobulbia</taxon>
        <taxon>Desulfobulbales</taxon>
        <taxon>Desulfobulbaceae</taxon>
        <taxon>Candidatus Electrothrix</taxon>
    </lineage>
</organism>
<dbReference type="Pfam" id="PF01934">
    <property type="entry name" value="HepT-like"/>
    <property type="match status" value="1"/>
</dbReference>
<keyword evidence="2" id="KW-1277">Toxin-antitoxin system</keyword>
<keyword evidence="4" id="KW-0547">Nucleotide-binding</keyword>
<evidence type="ECO:0000256" key="4">
    <source>
        <dbReference type="ARBA" id="ARBA00022741"/>
    </source>
</evidence>
<reference evidence="7" key="1">
    <citation type="journal article" date="2024" name="Syst. Appl. Microbiol.">
        <title>First single-strain enrichments of Electrothrix cable bacteria, description of E. aestuarii sp. nov. and E. rattekaaiensis sp. nov., and proposal of a cable bacteria taxonomy following the rules of the SeqCode.</title>
        <authorList>
            <person name="Plum-Jensen L.E."/>
            <person name="Schramm A."/>
            <person name="Marshall I.P.G."/>
        </authorList>
    </citation>
    <scope>NUCLEOTIDE SEQUENCE</scope>
    <source>
        <strain evidence="7">Rat1</strain>
    </source>
</reference>
<evidence type="ECO:0000256" key="5">
    <source>
        <dbReference type="ARBA" id="ARBA00022801"/>
    </source>
</evidence>
<evidence type="ECO:0000256" key="3">
    <source>
        <dbReference type="ARBA" id="ARBA00022722"/>
    </source>
</evidence>
<keyword evidence="5" id="KW-0378">Hydrolase</keyword>
<comment type="similarity">
    <text evidence="6">Belongs to the HepT RNase toxin family.</text>
</comment>
<dbReference type="AlphaFoldDB" id="A0AAU8M1Z8"/>
<proteinExistence type="inferred from homology"/>
<protein>
    <submittedName>
        <fullName evidence="7">DUF86 domain-containing protein</fullName>
    </submittedName>
</protein>
<dbReference type="InterPro" id="IPR051813">
    <property type="entry name" value="HepT_RNase_toxin"/>
</dbReference>
<dbReference type="EMBL" id="CP159373">
    <property type="protein sequence ID" value="XCN75317.1"/>
    <property type="molecule type" value="Genomic_DNA"/>
</dbReference>
<keyword evidence="1" id="KW-0597">Phosphoprotein</keyword>
<accession>A0AAU8M1Z8</accession>
<dbReference type="InterPro" id="IPR037038">
    <property type="entry name" value="HepT-like_sf"/>
</dbReference>
<dbReference type="GO" id="GO:0016787">
    <property type="term" value="F:hydrolase activity"/>
    <property type="evidence" value="ECO:0007669"/>
    <property type="project" value="UniProtKB-KW"/>
</dbReference>